<dbReference type="AlphaFoldDB" id="A0A841GP49"/>
<dbReference type="EMBL" id="JACHIA010000004">
    <property type="protein sequence ID" value="MBB6070437.1"/>
    <property type="molecule type" value="Genomic_DNA"/>
</dbReference>
<dbReference type="SUPFAM" id="SSF52743">
    <property type="entry name" value="Subtilisin-like"/>
    <property type="match status" value="1"/>
</dbReference>
<protein>
    <recommendedName>
        <fullName evidence="1">Peptidase S8/S53 domain-containing protein</fullName>
    </recommendedName>
</protein>
<dbReference type="Gene3D" id="3.40.50.200">
    <property type="entry name" value="Peptidase S8/S53 domain"/>
    <property type="match status" value="1"/>
</dbReference>
<comment type="caution">
    <text evidence="2">The sequence shown here is derived from an EMBL/GenBank/DDBJ whole genome shotgun (WGS) entry which is preliminary data.</text>
</comment>
<dbReference type="GO" id="GO:0004252">
    <property type="term" value="F:serine-type endopeptidase activity"/>
    <property type="evidence" value="ECO:0007669"/>
    <property type="project" value="InterPro"/>
</dbReference>
<dbReference type="InterPro" id="IPR036852">
    <property type="entry name" value="Peptidase_S8/S53_dom_sf"/>
</dbReference>
<dbReference type="Proteomes" id="UP000582837">
    <property type="component" value="Unassembled WGS sequence"/>
</dbReference>
<proteinExistence type="predicted"/>
<evidence type="ECO:0000313" key="2">
    <source>
        <dbReference type="EMBL" id="MBB6070437.1"/>
    </source>
</evidence>
<name>A0A841GP49_9BACT</name>
<dbReference type="RefSeq" id="WP_170035816.1">
    <property type="nucleotide sequence ID" value="NZ_JABDTL010000001.1"/>
</dbReference>
<dbReference type="InterPro" id="IPR000209">
    <property type="entry name" value="Peptidase_S8/S53_dom"/>
</dbReference>
<dbReference type="Pfam" id="PF00082">
    <property type="entry name" value="Peptidase_S8"/>
    <property type="match status" value="1"/>
</dbReference>
<gene>
    <name evidence="2" type="ORF">HNQ61_002056</name>
</gene>
<keyword evidence="3" id="KW-1185">Reference proteome</keyword>
<dbReference type="CDD" id="cd04847">
    <property type="entry name" value="Peptidases_S8_Subtilisin_like_2"/>
    <property type="match status" value="1"/>
</dbReference>
<feature type="domain" description="Peptidase S8/S53" evidence="1">
    <location>
        <begin position="207"/>
        <end position="533"/>
    </location>
</feature>
<accession>A0A841GP49</accession>
<sequence>MAFRAEPEFNLAAGSLADRRSDARLVSDDRASGIVLVDVPHPDLEYFRRKLEAYSEEPAEGTRRSNERGIAPVREIALATGNDRAGPRLRANRPGLEEVRWFEVACRGGERVETAETDGSRRQIVRAMARIGQTAPREFLGTERIVFFLRLRLSELRDLLAATDCIYEFDLATPDVRDWLMVNDPNFPVRELRGFRWSTPRPDAPAVVTLDTGVVSEHPMLSAAILSRDSVVPGMPSAEDEHGHGTMMAGIALFDDVGHAAERNEAAGTHWLQSVKVIQTDGAGAAREENRPFWPAITRAAVELADAYDVRARVFALATTAPLWDPAAPTWWSHAVDRLAFAGGRGRVICTSIGNVDEVNPALVQGYPHLNLEHRLEDPAHAANALTIGAYTGKSEIPPDRLYAGARCVAPEGGVAPCTRAGLIHPRGDAIKPEVVFEGGNYVEDGGMVATDLDSLGSLTTGRRFLQSPLVTHRETSLATANAARFAAQLWEANPDLRPETIRGLVVHSASWTPQMVRQLPNRDERLALCGYGVPDFRFAASCARERATVVVEDRLPSAVRNETPGEPRFRRTMKLFRLPVPDGLLLDTPEAELRVTLSYFPEPNKLARTQYRGLDLRWEMQGPTETEDEFHSRVNVLSRGGAPRPRAGGGFPWMIGKQRRSKGTVQSDRWTGPGSYLAGSKWLAVYPVLGWWERRGLRYVEMPFSLIVTVRVGAGIDVYTPIETAINVEVQVPAI</sequence>
<evidence type="ECO:0000259" key="1">
    <source>
        <dbReference type="Pfam" id="PF00082"/>
    </source>
</evidence>
<evidence type="ECO:0000313" key="3">
    <source>
        <dbReference type="Proteomes" id="UP000582837"/>
    </source>
</evidence>
<organism evidence="2 3">
    <name type="scientific">Longimicrobium terrae</name>
    <dbReference type="NCBI Taxonomy" id="1639882"/>
    <lineage>
        <taxon>Bacteria</taxon>
        <taxon>Pseudomonadati</taxon>
        <taxon>Gemmatimonadota</taxon>
        <taxon>Longimicrobiia</taxon>
        <taxon>Longimicrobiales</taxon>
        <taxon>Longimicrobiaceae</taxon>
        <taxon>Longimicrobium</taxon>
    </lineage>
</organism>
<dbReference type="GO" id="GO:0006508">
    <property type="term" value="P:proteolysis"/>
    <property type="evidence" value="ECO:0007669"/>
    <property type="project" value="InterPro"/>
</dbReference>
<dbReference type="InterPro" id="IPR034074">
    <property type="entry name" value="Y4bN_pept_dom"/>
</dbReference>
<reference evidence="2 3" key="1">
    <citation type="submission" date="2020-08" db="EMBL/GenBank/DDBJ databases">
        <title>Genomic Encyclopedia of Type Strains, Phase IV (KMG-IV): sequencing the most valuable type-strain genomes for metagenomic binning, comparative biology and taxonomic classification.</title>
        <authorList>
            <person name="Goeker M."/>
        </authorList>
    </citation>
    <scope>NUCLEOTIDE SEQUENCE [LARGE SCALE GENOMIC DNA]</scope>
    <source>
        <strain evidence="2 3">DSM 29007</strain>
    </source>
</reference>